<dbReference type="GO" id="GO:0005886">
    <property type="term" value="C:plasma membrane"/>
    <property type="evidence" value="ECO:0007669"/>
    <property type="project" value="UniProtKB-SubCell"/>
</dbReference>
<evidence type="ECO:0000256" key="6">
    <source>
        <dbReference type="ARBA" id="ARBA00023170"/>
    </source>
</evidence>
<keyword evidence="6" id="KW-0675">Receptor</keyword>
<keyword evidence="2" id="KW-1003">Cell membrane</keyword>
<name>A0A1S4FTY7_AEDAE</name>
<evidence type="ECO:0000256" key="7">
    <source>
        <dbReference type="ARBA" id="ARBA00023180"/>
    </source>
</evidence>
<dbReference type="EnsemblMetazoa" id="AAEL011690-RA">
    <property type="protein sequence ID" value="AAEL011690-PA"/>
    <property type="gene ID" value="AAEL011690"/>
</dbReference>
<keyword evidence="9" id="KW-1185">Reference proteome</keyword>
<keyword evidence="7" id="KW-0325">Glycoprotein</keyword>
<dbReference type="FunCoup" id="A0A1S4FTY7">
    <property type="interactions" value="58"/>
</dbReference>
<dbReference type="VEuPathDB" id="VectorBase:AAEL011690"/>
<keyword evidence="4" id="KW-1133">Transmembrane helix</keyword>
<dbReference type="PANTHER" id="PTHR42643:SF24">
    <property type="entry name" value="IONOTROPIC RECEPTOR 60A"/>
    <property type="match status" value="1"/>
</dbReference>
<proteinExistence type="predicted"/>
<reference evidence="8" key="2">
    <citation type="submission" date="2020-05" db="UniProtKB">
        <authorList>
            <consortium name="EnsemblMetazoa"/>
        </authorList>
    </citation>
    <scope>IDENTIFICATION</scope>
    <source>
        <strain evidence="8">LVP_AGWG</strain>
    </source>
</reference>
<dbReference type="PANTHER" id="PTHR42643">
    <property type="entry name" value="IONOTROPIC RECEPTOR 20A-RELATED"/>
    <property type="match status" value="1"/>
</dbReference>
<evidence type="ECO:0000256" key="1">
    <source>
        <dbReference type="ARBA" id="ARBA00004651"/>
    </source>
</evidence>
<dbReference type="AlphaFoldDB" id="A0A1S4FTY7"/>
<evidence type="ECO:0000256" key="5">
    <source>
        <dbReference type="ARBA" id="ARBA00023136"/>
    </source>
</evidence>
<keyword evidence="5" id="KW-0472">Membrane</keyword>
<dbReference type="Proteomes" id="UP000008820">
    <property type="component" value="Chromosome 1"/>
</dbReference>
<accession>A0A1S4FTY7</accession>
<evidence type="ECO:0000313" key="9">
    <source>
        <dbReference type="Proteomes" id="UP000008820"/>
    </source>
</evidence>
<reference evidence="8 9" key="1">
    <citation type="submission" date="2017-06" db="EMBL/GenBank/DDBJ databases">
        <title>Aedes aegypti genome working group (AGWG) sequencing and assembly.</title>
        <authorList>
            <consortium name="Aedes aegypti Genome Working Group (AGWG)"/>
            <person name="Matthews B.J."/>
        </authorList>
    </citation>
    <scope>NUCLEOTIDE SEQUENCE [LARGE SCALE GENOMIC DNA]</scope>
    <source>
        <strain evidence="8 9">LVP_AGWG</strain>
    </source>
</reference>
<dbReference type="OrthoDB" id="6614738at2759"/>
<organism evidence="8 9">
    <name type="scientific">Aedes aegypti</name>
    <name type="common">Yellowfever mosquito</name>
    <name type="synonym">Culex aegypti</name>
    <dbReference type="NCBI Taxonomy" id="7159"/>
    <lineage>
        <taxon>Eukaryota</taxon>
        <taxon>Metazoa</taxon>
        <taxon>Ecdysozoa</taxon>
        <taxon>Arthropoda</taxon>
        <taxon>Hexapoda</taxon>
        <taxon>Insecta</taxon>
        <taxon>Pterygota</taxon>
        <taxon>Neoptera</taxon>
        <taxon>Endopterygota</taxon>
        <taxon>Diptera</taxon>
        <taxon>Nematocera</taxon>
        <taxon>Culicoidea</taxon>
        <taxon>Culicidae</taxon>
        <taxon>Culicinae</taxon>
        <taxon>Aedini</taxon>
        <taxon>Aedes</taxon>
        <taxon>Stegomyia</taxon>
    </lineage>
</organism>
<evidence type="ECO:0000256" key="3">
    <source>
        <dbReference type="ARBA" id="ARBA00022692"/>
    </source>
</evidence>
<gene>
    <name evidence="8" type="primary">5575226</name>
</gene>
<dbReference type="InterPro" id="IPR052192">
    <property type="entry name" value="Insect_Ionotropic_Sensory_Rcpt"/>
</dbReference>
<keyword evidence="3" id="KW-0812">Transmembrane</keyword>
<evidence type="ECO:0000256" key="2">
    <source>
        <dbReference type="ARBA" id="ARBA00022475"/>
    </source>
</evidence>
<dbReference type="SUPFAM" id="SSF53850">
    <property type="entry name" value="Periplasmic binding protein-like II"/>
    <property type="match status" value="1"/>
</dbReference>
<evidence type="ECO:0000256" key="4">
    <source>
        <dbReference type="ARBA" id="ARBA00022989"/>
    </source>
</evidence>
<sequence length="685" mass="78348">MWWFLILLTTLWSVPVEALPEDLLLEAPENLVTIVPCVKHLCDKYYKSERAIKGSLGLIYLKPDSSLFQINLLKSFHEDPRHEMGIMPKNSRRLHPDASHVTDRAKNYFLMVREASELASHISMFRRLPTLNPLAQVVILFTSEMTPDVFAVEVRKALQKLFDYWFLNVNVMVQRYNTSVLEVWSWFPYENGRCAEEIIDIRMIDECEYAEVDEEPEQEELFIVIDQVVEYPNETFVNSSESEDNSSLAPKKTVWKFLEQHFCAEYEPKLPKYFNNCPLKVSTPIWEPFVVGNETTVEKGFEVLMIEVITARLKLTPVYKVIETERATARITVDKDTGFYADLIRRQSDIMIGGLYENPVSRKLLSSTIPYYQDDVTWCVPPARLAPKWPNVFIIFNIWIWMLAIGIIFVSAGVIAGLNTFEQGYEENYTWMLVQSLALSLGLSATYWPQRLSIRLFLLVYMFYGMHWDVAHHSFLITVMTRPRFEKQISTAEAAIEKSFKFVGPENSLVFFDKPDSVSKHIASVYQTCKNVDDCLARINSDQTVAVAVSRAHSQNSKSIGEAEMFCFPRTANIQTYPVEMMVKKDFHILAKINDLIRRISESGLLGKWQVESNKIRIDTDSGGGGGGGHGDAQIVLTVAHIEGAFFLVGIGLGISAVAFVGELVYFGLKQKYNWEDTTFSRMIC</sequence>
<dbReference type="Gene3D" id="3.40.190.10">
    <property type="entry name" value="Periplasmic binding protein-like II"/>
    <property type="match status" value="1"/>
</dbReference>
<comment type="subcellular location">
    <subcellularLocation>
        <location evidence="1">Cell membrane</location>
        <topology evidence="1">Multi-pass membrane protein</topology>
    </subcellularLocation>
</comment>
<evidence type="ECO:0000313" key="8">
    <source>
        <dbReference type="EnsemblMetazoa" id="AAEL011690-PA"/>
    </source>
</evidence>
<protein>
    <submittedName>
        <fullName evidence="8">Uncharacterized protein</fullName>
    </submittedName>
</protein>
<dbReference type="InParanoid" id="A0A1S4FTY7"/>